<name>A0A8C0R0K8_CANLU</name>
<dbReference type="GeneTree" id="ENSGT00940000156753"/>
<dbReference type="PROSITE" id="PS50279">
    <property type="entry name" value="BPTI_KUNITZ_2"/>
    <property type="match status" value="1"/>
</dbReference>
<feature type="domain" description="BPTI/Kunitz inhibitor" evidence="4">
    <location>
        <begin position="114"/>
        <end position="164"/>
    </location>
</feature>
<reference evidence="5" key="2">
    <citation type="submission" date="2025-09" db="UniProtKB">
        <authorList>
            <consortium name="Ensembl"/>
        </authorList>
    </citation>
    <scope>IDENTIFICATION</scope>
</reference>
<evidence type="ECO:0000256" key="3">
    <source>
        <dbReference type="ARBA" id="ARBA00023157"/>
    </source>
</evidence>
<dbReference type="SUPFAM" id="SSF57256">
    <property type="entry name" value="Elafin-like"/>
    <property type="match status" value="1"/>
</dbReference>
<dbReference type="FunFam" id="4.10.410.10:FF:000015">
    <property type="entry name" value="WAP four-disulfide core domain 6A"/>
    <property type="match status" value="1"/>
</dbReference>
<dbReference type="PRINTS" id="PR00759">
    <property type="entry name" value="BASICPTASE"/>
</dbReference>
<dbReference type="PANTHER" id="PTHR46751:SF1">
    <property type="entry name" value="WAP FOUR-DISULFIDE CORE DOMAIN PROTEIN 6A"/>
    <property type="match status" value="1"/>
</dbReference>
<dbReference type="Pfam" id="PF00095">
    <property type="entry name" value="WAP"/>
    <property type="match status" value="1"/>
</dbReference>
<sequence>MHLNNHQEVARDLRLCPCTWLILHVGFHCSSLHSKAPGFPPNRTLVSAFLFPYLRFLPAFFPFSPSSVKCPRTRIPCRYREIDQCSRSKSCPEKMTCCNFNCSKKCLDLKEDICTLPMNVGLCLALIPRWWYNKEYKRCYRFNYGGCSGNNNNFQSEAVCRAICIRKSGGWIKGSPKDWER</sequence>
<dbReference type="CDD" id="cd22611">
    <property type="entry name" value="Kunitz_eppin"/>
    <property type="match status" value="1"/>
</dbReference>
<dbReference type="SMART" id="SM00131">
    <property type="entry name" value="KU"/>
    <property type="match status" value="1"/>
</dbReference>
<protein>
    <recommendedName>
        <fullName evidence="4">BPTI/Kunitz inhibitor domain-containing protein</fullName>
    </recommendedName>
</protein>
<dbReference type="InterPro" id="IPR051388">
    <property type="entry name" value="Serpin_venom_toxin"/>
</dbReference>
<keyword evidence="6" id="KW-1185">Reference proteome</keyword>
<keyword evidence="2" id="KW-0722">Serine protease inhibitor</keyword>
<dbReference type="Gene3D" id="4.10.410.10">
    <property type="entry name" value="Pancreatic trypsin inhibitor Kunitz domain"/>
    <property type="match status" value="1"/>
</dbReference>
<dbReference type="Ensembl" id="ENSCAFT00020020194.1">
    <property type="protein sequence ID" value="ENSCAFP00020017400.1"/>
    <property type="gene ID" value="ENSCAFG00020013924.1"/>
</dbReference>
<dbReference type="AlphaFoldDB" id="A0A8C0R0K8"/>
<dbReference type="Proteomes" id="UP000694391">
    <property type="component" value="Unplaced"/>
</dbReference>
<dbReference type="InterPro" id="IPR036645">
    <property type="entry name" value="Elafin-like_sf"/>
</dbReference>
<dbReference type="InterPro" id="IPR008197">
    <property type="entry name" value="WAP_dom"/>
</dbReference>
<proteinExistence type="predicted"/>
<dbReference type="InterPro" id="IPR036880">
    <property type="entry name" value="Kunitz_BPTI_sf"/>
</dbReference>
<dbReference type="GO" id="GO:0004867">
    <property type="term" value="F:serine-type endopeptidase inhibitor activity"/>
    <property type="evidence" value="ECO:0007669"/>
    <property type="project" value="UniProtKB-KW"/>
</dbReference>
<evidence type="ECO:0000313" key="6">
    <source>
        <dbReference type="Proteomes" id="UP000694391"/>
    </source>
</evidence>
<evidence type="ECO:0000256" key="1">
    <source>
        <dbReference type="ARBA" id="ARBA00022690"/>
    </source>
</evidence>
<dbReference type="InterPro" id="IPR020901">
    <property type="entry name" value="Prtase_inh_Kunz-CS"/>
</dbReference>
<dbReference type="GO" id="GO:0005615">
    <property type="term" value="C:extracellular space"/>
    <property type="evidence" value="ECO:0007669"/>
    <property type="project" value="TreeGrafter"/>
</dbReference>
<evidence type="ECO:0000256" key="2">
    <source>
        <dbReference type="ARBA" id="ARBA00022900"/>
    </source>
</evidence>
<keyword evidence="3" id="KW-1015">Disulfide bond</keyword>
<dbReference type="PANTHER" id="PTHR46751">
    <property type="entry name" value="EPPIN"/>
    <property type="match status" value="1"/>
</dbReference>
<dbReference type="PROSITE" id="PS00280">
    <property type="entry name" value="BPTI_KUNITZ_1"/>
    <property type="match status" value="1"/>
</dbReference>
<evidence type="ECO:0000259" key="4">
    <source>
        <dbReference type="PROSITE" id="PS50279"/>
    </source>
</evidence>
<evidence type="ECO:0000313" key="5">
    <source>
        <dbReference type="Ensembl" id="ENSCAFP00020017400.1"/>
    </source>
</evidence>
<keyword evidence="1" id="KW-0646">Protease inhibitor</keyword>
<dbReference type="InterPro" id="IPR002223">
    <property type="entry name" value="Kunitz_BPTI"/>
</dbReference>
<dbReference type="Pfam" id="PF00014">
    <property type="entry name" value="Kunitz_BPTI"/>
    <property type="match status" value="1"/>
</dbReference>
<reference evidence="5" key="1">
    <citation type="submission" date="2025-08" db="UniProtKB">
        <authorList>
            <consortium name="Ensembl"/>
        </authorList>
    </citation>
    <scope>IDENTIFICATION</scope>
</reference>
<accession>A0A8C0R0K8</accession>
<organism evidence="5 6">
    <name type="scientific">Canis lupus dingo</name>
    <name type="common">dingo</name>
    <dbReference type="NCBI Taxonomy" id="286419"/>
    <lineage>
        <taxon>Eukaryota</taxon>
        <taxon>Metazoa</taxon>
        <taxon>Chordata</taxon>
        <taxon>Craniata</taxon>
        <taxon>Vertebrata</taxon>
        <taxon>Euteleostomi</taxon>
        <taxon>Mammalia</taxon>
        <taxon>Eutheria</taxon>
        <taxon>Laurasiatheria</taxon>
        <taxon>Carnivora</taxon>
        <taxon>Caniformia</taxon>
        <taxon>Canidae</taxon>
        <taxon>Canis</taxon>
    </lineage>
</organism>
<dbReference type="SUPFAM" id="SSF57362">
    <property type="entry name" value="BPTI-like"/>
    <property type="match status" value="1"/>
</dbReference>